<evidence type="ECO:0000256" key="1">
    <source>
        <dbReference type="SAM" id="MobiDB-lite"/>
    </source>
</evidence>
<keyword evidence="2" id="KW-0812">Transmembrane</keyword>
<gene>
    <name evidence="4" type="ORF">J2Z71_000805</name>
</gene>
<dbReference type="InterPro" id="IPR009060">
    <property type="entry name" value="UBA-like_sf"/>
</dbReference>
<name>A0ABS4KD38_9FIRM</name>
<evidence type="ECO:0000259" key="3">
    <source>
        <dbReference type="Pfam" id="PF14242"/>
    </source>
</evidence>
<keyword evidence="2" id="KW-1133">Transmembrane helix</keyword>
<feature type="region of interest" description="Disordered" evidence="1">
    <location>
        <begin position="143"/>
        <end position="168"/>
    </location>
</feature>
<evidence type="ECO:0000313" key="4">
    <source>
        <dbReference type="EMBL" id="MBP2025275.1"/>
    </source>
</evidence>
<feature type="transmembrane region" description="Helical" evidence="2">
    <location>
        <begin position="92"/>
        <end position="115"/>
    </location>
</feature>
<feature type="domain" description="DUF4342" evidence="3">
    <location>
        <begin position="57"/>
        <end position="122"/>
    </location>
</feature>
<evidence type="ECO:0000256" key="2">
    <source>
        <dbReference type="SAM" id="Phobius"/>
    </source>
</evidence>
<dbReference type="InterPro" id="IPR025642">
    <property type="entry name" value="DUF4342"/>
</dbReference>
<proteinExistence type="predicted"/>
<keyword evidence="5" id="KW-1185">Reference proteome</keyword>
<evidence type="ECO:0000313" key="5">
    <source>
        <dbReference type="Proteomes" id="UP001519306"/>
    </source>
</evidence>
<organism evidence="4 5">
    <name type="scientific">Peptoniphilus stercorisuis</name>
    <dbReference type="NCBI Taxonomy" id="1436965"/>
    <lineage>
        <taxon>Bacteria</taxon>
        <taxon>Bacillati</taxon>
        <taxon>Bacillota</taxon>
        <taxon>Tissierellia</taxon>
        <taxon>Tissierellales</taxon>
        <taxon>Peptoniphilaceae</taxon>
        <taxon>Peptoniphilus</taxon>
    </lineage>
</organism>
<reference evidence="4 5" key="1">
    <citation type="submission" date="2021-03" db="EMBL/GenBank/DDBJ databases">
        <title>Genomic Encyclopedia of Type Strains, Phase IV (KMG-IV): sequencing the most valuable type-strain genomes for metagenomic binning, comparative biology and taxonomic classification.</title>
        <authorList>
            <person name="Goeker M."/>
        </authorList>
    </citation>
    <scope>NUCLEOTIDE SEQUENCE [LARGE SCALE GENOMIC DNA]</scope>
    <source>
        <strain evidence="4 5">DSM 27563</strain>
    </source>
</reference>
<dbReference type="EMBL" id="JAGGLJ010000006">
    <property type="protein sequence ID" value="MBP2025275.1"/>
    <property type="molecule type" value="Genomic_DNA"/>
</dbReference>
<dbReference type="RefSeq" id="WP_210060572.1">
    <property type="nucleotide sequence ID" value="NZ_JAGGLJ010000006.1"/>
</dbReference>
<accession>A0ABS4KD38</accession>
<protein>
    <submittedName>
        <fullName evidence="4">NACalpha-BTF3-like transcription factor</fullName>
    </submittedName>
</protein>
<comment type="caution">
    <text evidence="4">The sequence shown here is derived from an EMBL/GenBank/DDBJ whole genome shotgun (WGS) entry which is preliminary data.</text>
</comment>
<sequence>MITMEKIDYVMNITGASYEVVRVALLDADGDVDRAIKIIMHSVVIPEKKEDEKKDFINFDEIKNAIKEIWDKGNASKIIVSKDDEIVLSLPLTVSALGLVLAPLAALVGAGVVLVTDYDFKVIMDSGEIIDLKEYINIKKFSKKSSEEKSESEDNNSQNTDDSNNEDK</sequence>
<dbReference type="Gene3D" id="1.10.8.10">
    <property type="entry name" value="DNA helicase RuvA subunit, C-terminal domain"/>
    <property type="match status" value="1"/>
</dbReference>
<keyword evidence="2" id="KW-0472">Membrane</keyword>
<dbReference type="SUPFAM" id="SSF46934">
    <property type="entry name" value="UBA-like"/>
    <property type="match status" value="1"/>
</dbReference>
<dbReference type="Proteomes" id="UP001519306">
    <property type="component" value="Unassembled WGS sequence"/>
</dbReference>
<dbReference type="Pfam" id="PF14242">
    <property type="entry name" value="DUF4342"/>
    <property type="match status" value="1"/>
</dbReference>